<gene>
    <name evidence="5" type="ORF">M0811_02637</name>
</gene>
<evidence type="ECO:0000256" key="1">
    <source>
        <dbReference type="ARBA" id="ARBA00005775"/>
    </source>
</evidence>
<comment type="caution">
    <text evidence="5">The sequence shown here is derived from an EMBL/GenBank/DDBJ whole genome shotgun (WGS) entry which is preliminary data.</text>
</comment>
<evidence type="ECO:0000259" key="4">
    <source>
        <dbReference type="SMART" id="SM00543"/>
    </source>
</evidence>
<dbReference type="PANTHER" id="PTHR23253">
    <property type="entry name" value="EUKARYOTIC TRANSLATION INITIATION FACTOR 4 GAMMA"/>
    <property type="match status" value="1"/>
</dbReference>
<evidence type="ECO:0000313" key="5">
    <source>
        <dbReference type="EMBL" id="KAJ5068694.1"/>
    </source>
</evidence>
<dbReference type="EMBL" id="JAPDFW010000114">
    <property type="protein sequence ID" value="KAJ5068694.1"/>
    <property type="molecule type" value="Genomic_DNA"/>
</dbReference>
<dbReference type="OrthoDB" id="6379360at2759"/>
<evidence type="ECO:0000256" key="2">
    <source>
        <dbReference type="ARBA" id="ARBA00022540"/>
    </source>
</evidence>
<evidence type="ECO:0000313" key="6">
    <source>
        <dbReference type="Proteomes" id="UP001149090"/>
    </source>
</evidence>
<protein>
    <submittedName>
        <fullName evidence="5">Eukaryotic translation initiation factor 4 gamma</fullName>
    </submittedName>
</protein>
<dbReference type="Gene3D" id="1.25.40.180">
    <property type="match status" value="1"/>
</dbReference>
<accession>A0A9Q0R669</accession>
<keyword evidence="2 5" id="KW-0396">Initiation factor</keyword>
<keyword evidence="3" id="KW-0648">Protein biosynthesis</keyword>
<sequence>MRGNQSPVIQHIPRGIEKLIDFKVVLKANNPWKSNPDDEFDYEKENDIEAKIMEFRSLLNKLARQNFQKILNSFLDIPIENLQELNRVIDLFFQKAIEEEFYSDLYSDFASSLNQNYKLAFQDPKKKDNKTNFKKQLLRKCQSLYKKSVNSFKKDDSDLTDEKKKKIRREALGNAKFIGELYRNELIKSNIMYKCLDELFQDVQDDSIETACKLLITVGSKLLRDAQKELAKNKGIREKKKPKSVYKYNLTVESLSKSKKLTPRIKFKLMDVKDLFNGEWKQPTKLNQSTPNLRLWKRPTKQKPEVFQQQSQTDQEMRELISNFKEKDRSLISNFPNIIQKLTFPRIFCSFCECIFDSKEVGELIDFYFELISESKEIIKQTSNQAIQDQSKNLKNLIIDSPKAHEWFADIIRDMILEEFVEASIISEILKIFDSSKILETKIPSFIEILLDIEEKEKQDLFNSCIPDKFKN</sequence>
<dbReference type="PANTHER" id="PTHR23253:SF9">
    <property type="entry name" value="EUKARYOTIC TRANSLATION INITIATION FACTOR 4 GAMMA 2"/>
    <property type="match status" value="1"/>
</dbReference>
<dbReference type="AlphaFoldDB" id="A0A9Q0R669"/>
<reference evidence="5" key="1">
    <citation type="submission" date="2022-10" db="EMBL/GenBank/DDBJ databases">
        <title>Novel sulphate-reducing endosymbionts in the free-living metamonad Anaeramoeba.</title>
        <authorList>
            <person name="Jerlstrom-Hultqvist J."/>
            <person name="Cepicka I."/>
            <person name="Gallot-Lavallee L."/>
            <person name="Salas-Leiva D."/>
            <person name="Curtis B.A."/>
            <person name="Zahonova K."/>
            <person name="Pipaliya S."/>
            <person name="Dacks J."/>
            <person name="Roger A.J."/>
        </authorList>
    </citation>
    <scope>NUCLEOTIDE SEQUENCE</scope>
    <source>
        <strain evidence="5">BMAN</strain>
    </source>
</reference>
<dbReference type="SMART" id="SM00543">
    <property type="entry name" value="MIF4G"/>
    <property type="match status" value="1"/>
</dbReference>
<dbReference type="InterPro" id="IPR003890">
    <property type="entry name" value="MIF4G-like_typ-3"/>
</dbReference>
<keyword evidence="6" id="KW-1185">Reference proteome</keyword>
<feature type="domain" description="MIF4G" evidence="4">
    <location>
        <begin position="52"/>
        <end position="279"/>
    </location>
</feature>
<proteinExistence type="inferred from homology"/>
<dbReference type="Proteomes" id="UP001149090">
    <property type="component" value="Unassembled WGS sequence"/>
</dbReference>
<dbReference type="GO" id="GO:0003729">
    <property type="term" value="F:mRNA binding"/>
    <property type="evidence" value="ECO:0007669"/>
    <property type="project" value="TreeGrafter"/>
</dbReference>
<dbReference type="GO" id="GO:0016281">
    <property type="term" value="C:eukaryotic translation initiation factor 4F complex"/>
    <property type="evidence" value="ECO:0007669"/>
    <property type="project" value="TreeGrafter"/>
</dbReference>
<comment type="similarity">
    <text evidence="1">Belongs to the eukaryotic initiation factor 4G family.</text>
</comment>
<dbReference type="Pfam" id="PF02854">
    <property type="entry name" value="MIF4G"/>
    <property type="match status" value="1"/>
</dbReference>
<dbReference type="GO" id="GO:0003743">
    <property type="term" value="F:translation initiation factor activity"/>
    <property type="evidence" value="ECO:0007669"/>
    <property type="project" value="UniProtKB-KW"/>
</dbReference>
<organism evidence="5 6">
    <name type="scientific">Anaeramoeba ignava</name>
    <name type="common">Anaerobic marine amoeba</name>
    <dbReference type="NCBI Taxonomy" id="1746090"/>
    <lineage>
        <taxon>Eukaryota</taxon>
        <taxon>Metamonada</taxon>
        <taxon>Anaeramoebidae</taxon>
        <taxon>Anaeramoeba</taxon>
    </lineage>
</organism>
<evidence type="ECO:0000256" key="3">
    <source>
        <dbReference type="ARBA" id="ARBA00022917"/>
    </source>
</evidence>
<name>A0A9Q0R669_ANAIG</name>
<dbReference type="SUPFAM" id="SSF48371">
    <property type="entry name" value="ARM repeat"/>
    <property type="match status" value="1"/>
</dbReference>
<dbReference type="InterPro" id="IPR016024">
    <property type="entry name" value="ARM-type_fold"/>
</dbReference>